<dbReference type="GO" id="GO:0005829">
    <property type="term" value="C:cytosol"/>
    <property type="evidence" value="ECO:0007669"/>
    <property type="project" value="TreeGrafter"/>
</dbReference>
<evidence type="ECO:0000313" key="6">
    <source>
        <dbReference type="EMBL" id="GGH65547.1"/>
    </source>
</evidence>
<dbReference type="Gene3D" id="1.10.10.10">
    <property type="entry name" value="Winged helix-like DNA-binding domain superfamily/Winged helix DNA-binding domain"/>
    <property type="match status" value="1"/>
</dbReference>
<evidence type="ECO:0000256" key="3">
    <source>
        <dbReference type="ARBA" id="ARBA00023163"/>
    </source>
</evidence>
<feature type="domain" description="Cyclic nucleotide-binding" evidence="4">
    <location>
        <begin position="7"/>
        <end position="78"/>
    </location>
</feature>
<protein>
    <submittedName>
        <fullName evidence="6">Catabolite gene activator</fullName>
    </submittedName>
</protein>
<evidence type="ECO:0000259" key="4">
    <source>
        <dbReference type="PROSITE" id="PS50042"/>
    </source>
</evidence>
<evidence type="ECO:0000256" key="2">
    <source>
        <dbReference type="ARBA" id="ARBA00023125"/>
    </source>
</evidence>
<dbReference type="InterPro" id="IPR018490">
    <property type="entry name" value="cNMP-bd_dom_sf"/>
</dbReference>
<sequence length="219" mass="23751">MLGLSPLTRDLPELQRDQLSKKLTSYSWAADELIFRAGDIPAGAYLLVAGRVRLTHDTAEGQELTVQIACPGDVLGSLHTHPVETNETATALETVCALFIPASHLESLIAEYPGLAIALVRLQQENLASTRADEIALTTRTVAQRVAGALLQLDRKMGVDVQDGARLLQVKLRRSDIAGLAGTTVESASRTMARFKNEGLVESGREWVKILDRQALESI</sequence>
<accession>A0A917IW54</accession>
<dbReference type="InterPro" id="IPR036390">
    <property type="entry name" value="WH_DNA-bd_sf"/>
</dbReference>
<dbReference type="Pfam" id="PF00027">
    <property type="entry name" value="cNMP_binding"/>
    <property type="match status" value="1"/>
</dbReference>
<dbReference type="Pfam" id="PF13545">
    <property type="entry name" value="HTH_Crp_2"/>
    <property type="match status" value="1"/>
</dbReference>
<dbReference type="PANTHER" id="PTHR24567:SF28">
    <property type="entry name" value="LISTERIOLYSIN REGULATORY PROTEIN"/>
    <property type="match status" value="1"/>
</dbReference>
<dbReference type="Gene3D" id="2.60.120.10">
    <property type="entry name" value="Jelly Rolls"/>
    <property type="match status" value="1"/>
</dbReference>
<keyword evidence="2" id="KW-0238">DNA-binding</keyword>
<dbReference type="AlphaFoldDB" id="A0A917IW54"/>
<dbReference type="CDD" id="cd00038">
    <property type="entry name" value="CAP_ED"/>
    <property type="match status" value="1"/>
</dbReference>
<keyword evidence="3" id="KW-0804">Transcription</keyword>
<gene>
    <name evidence="6" type="ORF">GCM10007359_18890</name>
</gene>
<dbReference type="PANTHER" id="PTHR24567">
    <property type="entry name" value="CRP FAMILY TRANSCRIPTIONAL REGULATORY PROTEIN"/>
    <property type="match status" value="1"/>
</dbReference>
<dbReference type="EMBL" id="BMDC01000004">
    <property type="protein sequence ID" value="GGH65547.1"/>
    <property type="molecule type" value="Genomic_DNA"/>
</dbReference>
<name>A0A917IW54_9MICC</name>
<dbReference type="SMART" id="SM00100">
    <property type="entry name" value="cNMP"/>
    <property type="match status" value="1"/>
</dbReference>
<dbReference type="InterPro" id="IPR012318">
    <property type="entry name" value="HTH_CRP"/>
</dbReference>
<keyword evidence="1" id="KW-0805">Transcription regulation</keyword>
<dbReference type="PRINTS" id="PR00034">
    <property type="entry name" value="HTHCRP"/>
</dbReference>
<proteinExistence type="predicted"/>
<dbReference type="SUPFAM" id="SSF51206">
    <property type="entry name" value="cAMP-binding domain-like"/>
    <property type="match status" value="1"/>
</dbReference>
<dbReference type="SUPFAM" id="SSF46785">
    <property type="entry name" value="Winged helix' DNA-binding domain"/>
    <property type="match status" value="1"/>
</dbReference>
<dbReference type="PROSITE" id="PS50042">
    <property type="entry name" value="CNMP_BINDING_3"/>
    <property type="match status" value="1"/>
</dbReference>
<dbReference type="InterPro" id="IPR036388">
    <property type="entry name" value="WH-like_DNA-bd_sf"/>
</dbReference>
<evidence type="ECO:0000259" key="5">
    <source>
        <dbReference type="PROSITE" id="PS51063"/>
    </source>
</evidence>
<reference evidence="6 7" key="1">
    <citation type="journal article" date="2014" name="Int. J. Syst. Evol. Microbiol.">
        <title>Complete genome sequence of Corynebacterium casei LMG S-19264T (=DSM 44701T), isolated from a smear-ripened cheese.</title>
        <authorList>
            <consortium name="US DOE Joint Genome Institute (JGI-PGF)"/>
            <person name="Walter F."/>
            <person name="Albersmeier A."/>
            <person name="Kalinowski J."/>
            <person name="Ruckert C."/>
        </authorList>
    </citation>
    <scope>NUCLEOTIDE SEQUENCE [LARGE SCALE GENOMIC DNA]</scope>
    <source>
        <strain evidence="6 7">CCM 8669</strain>
    </source>
</reference>
<dbReference type="Proteomes" id="UP000600171">
    <property type="component" value="Unassembled WGS sequence"/>
</dbReference>
<keyword evidence="7" id="KW-1185">Reference proteome</keyword>
<dbReference type="GO" id="GO:0003677">
    <property type="term" value="F:DNA binding"/>
    <property type="evidence" value="ECO:0007669"/>
    <property type="project" value="UniProtKB-KW"/>
</dbReference>
<feature type="domain" description="HTH crp-type" evidence="5">
    <location>
        <begin position="140"/>
        <end position="214"/>
    </location>
</feature>
<evidence type="ECO:0000313" key="7">
    <source>
        <dbReference type="Proteomes" id="UP000600171"/>
    </source>
</evidence>
<dbReference type="InterPro" id="IPR050397">
    <property type="entry name" value="Env_Response_Regulators"/>
</dbReference>
<dbReference type="GO" id="GO:0003700">
    <property type="term" value="F:DNA-binding transcription factor activity"/>
    <property type="evidence" value="ECO:0007669"/>
    <property type="project" value="TreeGrafter"/>
</dbReference>
<dbReference type="SMART" id="SM00419">
    <property type="entry name" value="HTH_CRP"/>
    <property type="match status" value="1"/>
</dbReference>
<comment type="caution">
    <text evidence="6">The sequence shown here is derived from an EMBL/GenBank/DDBJ whole genome shotgun (WGS) entry which is preliminary data.</text>
</comment>
<dbReference type="InterPro" id="IPR000595">
    <property type="entry name" value="cNMP-bd_dom"/>
</dbReference>
<dbReference type="PROSITE" id="PS51063">
    <property type="entry name" value="HTH_CRP_2"/>
    <property type="match status" value="1"/>
</dbReference>
<dbReference type="InterPro" id="IPR014710">
    <property type="entry name" value="RmlC-like_jellyroll"/>
</dbReference>
<organism evidence="6 7">
    <name type="scientific">Rothia aerolata</name>
    <dbReference type="NCBI Taxonomy" id="1812262"/>
    <lineage>
        <taxon>Bacteria</taxon>
        <taxon>Bacillati</taxon>
        <taxon>Actinomycetota</taxon>
        <taxon>Actinomycetes</taxon>
        <taxon>Micrococcales</taxon>
        <taxon>Micrococcaceae</taxon>
        <taxon>Rothia</taxon>
    </lineage>
</organism>
<evidence type="ECO:0000256" key="1">
    <source>
        <dbReference type="ARBA" id="ARBA00023015"/>
    </source>
</evidence>